<dbReference type="EMBL" id="MN183282">
    <property type="protein sequence ID" value="QED11728.1"/>
    <property type="molecule type" value="Genomic_DNA"/>
</dbReference>
<dbReference type="KEGG" id="vg:77936600"/>
<dbReference type="GeneID" id="77936600"/>
<dbReference type="RefSeq" id="YP_010660606.1">
    <property type="nucleotide sequence ID" value="NC_070877.1"/>
</dbReference>
<protein>
    <submittedName>
        <fullName evidence="1">Uncharacterized protein</fullName>
    </submittedName>
</protein>
<gene>
    <name evidence="1" type="primary">240</name>
    <name evidence="1" type="ORF">SEA_QUI_240</name>
</gene>
<keyword evidence="2" id="KW-1185">Reference proteome</keyword>
<proteinExistence type="predicted"/>
<organism evidence="1 2">
    <name type="scientific">Arthrobacter phage Qui</name>
    <dbReference type="NCBI Taxonomy" id="2603260"/>
    <lineage>
        <taxon>Viruses</taxon>
        <taxon>Duplodnaviria</taxon>
        <taxon>Heunggongvirae</taxon>
        <taxon>Uroviricota</taxon>
        <taxon>Caudoviricetes</taxon>
        <taxon>Quivirus</taxon>
        <taxon>Quivirus qui</taxon>
    </lineage>
</organism>
<dbReference type="Proteomes" id="UP000321915">
    <property type="component" value="Segment"/>
</dbReference>
<name>A0A5B8WPV8_9CAUD</name>
<sequence length="162" mass="19057">MAETLFVRARPKTSADIWPCNEIKRKDGIWVELRDTKIGPFPDKTQAWWYIHMLQDIVDGRMPSSLFAGMYFERNGVWFVERWEGEDGYFASEAAAKAHRQKLFDDWNEAYYPPDYVGIVFQRGLGKFWVDRGLKDDGPFVSREIAQAHKDRLEAEFKKEKV</sequence>
<evidence type="ECO:0000313" key="1">
    <source>
        <dbReference type="EMBL" id="QED11728.1"/>
    </source>
</evidence>
<evidence type="ECO:0000313" key="2">
    <source>
        <dbReference type="Proteomes" id="UP000321915"/>
    </source>
</evidence>
<accession>A0A5B8WPV8</accession>
<reference evidence="1 2" key="1">
    <citation type="submission" date="2019-07" db="EMBL/GenBank/DDBJ databases">
        <authorList>
            <person name="Abdullah A."/>
            <person name="Lima G.C."/>
            <person name="Cuneo C.K."/>
            <person name="Ennest D.C."/>
            <person name="Fritz K.J."/>
            <person name="Johnson B.T."/>
            <person name="Larson S.M."/>
            <person name="Lemunyete M.N."/>
            <person name="Murray M.B."/>
            <person name="Osmond D.E."/>
            <person name="Patras K.A."/>
            <person name="Ransibrahmanakul S."/>
            <person name="Simpson K.A."/>
            <person name="Thull B.S."/>
            <person name="Wetzel S."/>
            <person name="Bonilla J.A."/>
            <person name="Klyczek K."/>
            <person name="Garlena R.A."/>
            <person name="Russell D.A."/>
            <person name="Pope W.H."/>
            <person name="Jacobs-Sera D."/>
            <person name="Hatfull G.F."/>
        </authorList>
    </citation>
    <scope>NUCLEOTIDE SEQUENCE [LARGE SCALE GENOMIC DNA]</scope>
</reference>